<proteinExistence type="predicted"/>
<dbReference type="OrthoDB" id="2927144at2759"/>
<organism evidence="1 2">
    <name type="scientific">Hypholoma sublateritium (strain FD-334 SS-4)</name>
    <dbReference type="NCBI Taxonomy" id="945553"/>
    <lineage>
        <taxon>Eukaryota</taxon>
        <taxon>Fungi</taxon>
        <taxon>Dikarya</taxon>
        <taxon>Basidiomycota</taxon>
        <taxon>Agaricomycotina</taxon>
        <taxon>Agaricomycetes</taxon>
        <taxon>Agaricomycetidae</taxon>
        <taxon>Agaricales</taxon>
        <taxon>Agaricineae</taxon>
        <taxon>Strophariaceae</taxon>
        <taxon>Hypholoma</taxon>
    </lineage>
</organism>
<dbReference type="EMBL" id="KN817583">
    <property type="protein sequence ID" value="KJA18895.1"/>
    <property type="molecule type" value="Genomic_DNA"/>
</dbReference>
<accession>A0A0D2PFG7</accession>
<reference evidence="2" key="1">
    <citation type="submission" date="2014-04" db="EMBL/GenBank/DDBJ databases">
        <title>Evolutionary Origins and Diversification of the Mycorrhizal Mutualists.</title>
        <authorList>
            <consortium name="DOE Joint Genome Institute"/>
            <consortium name="Mycorrhizal Genomics Consortium"/>
            <person name="Kohler A."/>
            <person name="Kuo A."/>
            <person name="Nagy L.G."/>
            <person name="Floudas D."/>
            <person name="Copeland A."/>
            <person name="Barry K.W."/>
            <person name="Cichocki N."/>
            <person name="Veneault-Fourrey C."/>
            <person name="LaButti K."/>
            <person name="Lindquist E.A."/>
            <person name="Lipzen A."/>
            <person name="Lundell T."/>
            <person name="Morin E."/>
            <person name="Murat C."/>
            <person name="Riley R."/>
            <person name="Ohm R."/>
            <person name="Sun H."/>
            <person name="Tunlid A."/>
            <person name="Henrissat B."/>
            <person name="Grigoriev I.V."/>
            <person name="Hibbett D.S."/>
            <person name="Martin F."/>
        </authorList>
    </citation>
    <scope>NUCLEOTIDE SEQUENCE [LARGE SCALE GENOMIC DNA]</scope>
    <source>
        <strain evidence="2">FD-334 SS-4</strain>
    </source>
</reference>
<evidence type="ECO:0000313" key="2">
    <source>
        <dbReference type="Proteomes" id="UP000054270"/>
    </source>
</evidence>
<keyword evidence="2" id="KW-1185">Reference proteome</keyword>
<protein>
    <submittedName>
        <fullName evidence="1">Uncharacterized protein</fullName>
    </submittedName>
</protein>
<evidence type="ECO:0000313" key="1">
    <source>
        <dbReference type="EMBL" id="KJA18895.1"/>
    </source>
</evidence>
<gene>
    <name evidence="1" type="ORF">HYPSUDRAFT_217901</name>
</gene>
<dbReference type="Proteomes" id="UP000054270">
    <property type="component" value="Unassembled WGS sequence"/>
</dbReference>
<dbReference type="Gene3D" id="2.60.120.260">
    <property type="entry name" value="Galactose-binding domain-like"/>
    <property type="match status" value="1"/>
</dbReference>
<dbReference type="AlphaFoldDB" id="A0A0D2PFG7"/>
<feature type="non-terminal residue" evidence="1">
    <location>
        <position position="290"/>
    </location>
</feature>
<dbReference type="OMA" id="SNESTWK"/>
<name>A0A0D2PFG7_HYPSF</name>
<sequence>MSPSIILDDSALPINFDLLGNTWTRQTGQNGVYNGTVTVWSPGQTGFAIQNPELSLFYYGSDFNFYGTMENNLAANYTIDGTTLRPVPFPTNISNGKTGINLFSLTGLTEGLSHTLDIFPSAGQLTLDYITYTPNIDTPLSGLHLILDDNDANLKYSTGQLQWNHTTGDFQSGRPYNGTMTGTGVINSTMQLTFEGSDISVYGLLHQVDGRLSASFVVDGQPSAASNFTPFDGDQDSNESTWKLSQQFFHQDLSPGQHTLLVTLTDVSQSQMLWIDSVTFEATSATTLTG</sequence>